<dbReference type="AlphaFoldDB" id="E4YXL0"/>
<dbReference type="Proteomes" id="UP000011014">
    <property type="component" value="Unassembled WGS sequence"/>
</dbReference>
<name>E4YXL0_OIKDI</name>
<proteinExistence type="predicted"/>
<accession>E4YXL0</accession>
<evidence type="ECO:0000313" key="1">
    <source>
        <dbReference type="EMBL" id="CBY40193.1"/>
    </source>
</evidence>
<feature type="non-terminal residue" evidence="1">
    <location>
        <position position="1"/>
    </location>
</feature>
<reference evidence="1" key="1">
    <citation type="journal article" date="2010" name="Science">
        <title>Plasticity of animal genome architecture unmasked by rapid evolution of a pelagic tunicate.</title>
        <authorList>
            <person name="Denoeud F."/>
            <person name="Henriet S."/>
            <person name="Mungpakdee S."/>
            <person name="Aury J.M."/>
            <person name="Da Silva C."/>
            <person name="Brinkmann H."/>
            <person name="Mikhaleva J."/>
            <person name="Olsen L.C."/>
            <person name="Jubin C."/>
            <person name="Canestro C."/>
            <person name="Bouquet J.M."/>
            <person name="Danks G."/>
            <person name="Poulain J."/>
            <person name="Campsteijn C."/>
            <person name="Adamski M."/>
            <person name="Cross I."/>
            <person name="Yadetie F."/>
            <person name="Muffato M."/>
            <person name="Louis A."/>
            <person name="Butcher S."/>
            <person name="Tsagkogeorga G."/>
            <person name="Konrad A."/>
            <person name="Singh S."/>
            <person name="Jensen M.F."/>
            <person name="Cong E.H."/>
            <person name="Eikeseth-Otteraa H."/>
            <person name="Noel B."/>
            <person name="Anthouard V."/>
            <person name="Porcel B.M."/>
            <person name="Kachouri-Lafond R."/>
            <person name="Nishino A."/>
            <person name="Ugolini M."/>
            <person name="Chourrout P."/>
            <person name="Nishida H."/>
            <person name="Aasland R."/>
            <person name="Huzurbazar S."/>
            <person name="Westhof E."/>
            <person name="Delsuc F."/>
            <person name="Lehrach H."/>
            <person name="Reinhardt R."/>
            <person name="Weissenbach J."/>
            <person name="Roy S.W."/>
            <person name="Artiguenave F."/>
            <person name="Postlethwait J.H."/>
            <person name="Manak J.R."/>
            <person name="Thompson E.M."/>
            <person name="Jaillon O."/>
            <person name="Du Pasquier L."/>
            <person name="Boudinot P."/>
            <person name="Liberles D.A."/>
            <person name="Volff J.N."/>
            <person name="Philippe H."/>
            <person name="Lenhard B."/>
            <person name="Roest Crollius H."/>
            <person name="Wincker P."/>
            <person name="Chourrout D."/>
        </authorList>
    </citation>
    <scope>NUCLEOTIDE SEQUENCE [LARGE SCALE GENOMIC DNA]</scope>
</reference>
<sequence>TTAIRFDGQILTGPLSSKSDVVFHKQAVIWRGTSCKLLNAAFSRFPS</sequence>
<protein>
    <submittedName>
        <fullName evidence="1">Uncharacterized protein</fullName>
    </submittedName>
</protein>
<dbReference type="EMBL" id="FN655816">
    <property type="protein sequence ID" value="CBY40193.1"/>
    <property type="molecule type" value="Genomic_DNA"/>
</dbReference>
<gene>
    <name evidence="1" type="ORF">GSOID_T00022172001</name>
</gene>
<organism evidence="1">
    <name type="scientific">Oikopleura dioica</name>
    <name type="common">Tunicate</name>
    <dbReference type="NCBI Taxonomy" id="34765"/>
    <lineage>
        <taxon>Eukaryota</taxon>
        <taxon>Metazoa</taxon>
        <taxon>Chordata</taxon>
        <taxon>Tunicata</taxon>
        <taxon>Appendicularia</taxon>
        <taxon>Copelata</taxon>
        <taxon>Oikopleuridae</taxon>
        <taxon>Oikopleura</taxon>
    </lineage>
</organism>